<dbReference type="PROSITE" id="PS50850">
    <property type="entry name" value="MFS"/>
    <property type="match status" value="1"/>
</dbReference>
<dbReference type="PANTHER" id="PTHR42718:SF39">
    <property type="entry name" value="ACTINORHODIN TRANSPORTER-RELATED"/>
    <property type="match status" value="1"/>
</dbReference>
<feature type="transmembrane region" description="Helical" evidence="6">
    <location>
        <begin position="71"/>
        <end position="90"/>
    </location>
</feature>
<evidence type="ECO:0000313" key="9">
    <source>
        <dbReference type="Proteomes" id="UP001499967"/>
    </source>
</evidence>
<dbReference type="RefSeq" id="WP_343942834.1">
    <property type="nucleotide sequence ID" value="NZ_BAAAHP010000108.1"/>
</dbReference>
<feature type="transmembrane region" description="Helical" evidence="6">
    <location>
        <begin position="163"/>
        <end position="182"/>
    </location>
</feature>
<dbReference type="Proteomes" id="UP001499967">
    <property type="component" value="Unassembled WGS sequence"/>
</dbReference>
<dbReference type="InterPro" id="IPR020846">
    <property type="entry name" value="MFS_dom"/>
</dbReference>
<dbReference type="CDD" id="cd17321">
    <property type="entry name" value="MFS_MMR_MDR_like"/>
    <property type="match status" value="1"/>
</dbReference>
<sequence>MKRLALPVLLSGTFVQLMSVTVMQVAVPDIRHDLGAGPGAAQLVLAGYTLTFACSLITAARLGDRFGYRRLFVAGMAVFTAAAAVGAAAPGPDVLVAARLVQGLGSGLMAPQILSLIQTAVPAGRRPRALAWYGATMAAASLAGPVLAGVLLEIDPFGLGWRAALALTVPVGIAALALCPVLPERGGQGSATRIDLLGAGLSLSGLFLLVLPLTLGADQGWPTWVWVSLVAAAALLGAFTVAQRRVRDPLVNPAALALRTTRWGIAAVLLFNAGIPSFILLLSLHLQGALHLGPLPTALAITPYAVGALLGSAVAERVARRLGAAALVICAGGLGASAVLTAVTIAAPGPALAFVLGLGGLAFGVFTASAFTLVLAQVPGRAASSVSGLLPTAQQLGGTFGVALAGVAYTAPAADPGAAFWHAMTYEVAVFTLAALATAVLHRLSGGGRSPAGTGGSRRRGRPSTRRGDRTAPAATHRAA</sequence>
<feature type="region of interest" description="Disordered" evidence="5">
    <location>
        <begin position="447"/>
        <end position="480"/>
    </location>
</feature>
<evidence type="ECO:0000256" key="5">
    <source>
        <dbReference type="SAM" id="MobiDB-lite"/>
    </source>
</evidence>
<dbReference type="InterPro" id="IPR036259">
    <property type="entry name" value="MFS_trans_sf"/>
</dbReference>
<gene>
    <name evidence="8" type="ORF">GCM10009559_38370</name>
</gene>
<evidence type="ECO:0000256" key="3">
    <source>
        <dbReference type="ARBA" id="ARBA00022989"/>
    </source>
</evidence>
<proteinExistence type="predicted"/>
<feature type="compositionally biased region" description="Gly residues" evidence="5">
    <location>
        <begin position="447"/>
        <end position="456"/>
    </location>
</feature>
<evidence type="ECO:0000256" key="4">
    <source>
        <dbReference type="ARBA" id="ARBA00023136"/>
    </source>
</evidence>
<evidence type="ECO:0000256" key="2">
    <source>
        <dbReference type="ARBA" id="ARBA00022692"/>
    </source>
</evidence>
<reference evidence="8 9" key="1">
    <citation type="journal article" date="2019" name="Int. J. Syst. Evol. Microbiol.">
        <title>The Global Catalogue of Microorganisms (GCM) 10K type strain sequencing project: providing services to taxonomists for standard genome sequencing and annotation.</title>
        <authorList>
            <consortium name="The Broad Institute Genomics Platform"/>
            <consortium name="The Broad Institute Genome Sequencing Center for Infectious Disease"/>
            <person name="Wu L."/>
            <person name="Ma J."/>
        </authorList>
    </citation>
    <scope>NUCLEOTIDE SEQUENCE [LARGE SCALE GENOMIC DNA]</scope>
    <source>
        <strain evidence="8 9">JCM 11117</strain>
    </source>
</reference>
<evidence type="ECO:0000313" key="8">
    <source>
        <dbReference type="EMBL" id="GAA0942335.1"/>
    </source>
</evidence>
<evidence type="ECO:0000256" key="1">
    <source>
        <dbReference type="ARBA" id="ARBA00004651"/>
    </source>
</evidence>
<keyword evidence="4 6" id="KW-0472">Membrane</keyword>
<feature type="transmembrane region" description="Helical" evidence="6">
    <location>
        <begin position="194"/>
        <end position="217"/>
    </location>
</feature>
<name>A0ABN1QHG6_9PSEU</name>
<feature type="transmembrane region" description="Helical" evidence="6">
    <location>
        <begin position="396"/>
        <end position="414"/>
    </location>
</feature>
<dbReference type="PANTHER" id="PTHR42718">
    <property type="entry name" value="MAJOR FACILITATOR SUPERFAMILY MULTIDRUG TRANSPORTER MFSC"/>
    <property type="match status" value="1"/>
</dbReference>
<feature type="transmembrane region" description="Helical" evidence="6">
    <location>
        <begin position="223"/>
        <end position="242"/>
    </location>
</feature>
<dbReference type="Gene3D" id="1.20.1720.10">
    <property type="entry name" value="Multidrug resistance protein D"/>
    <property type="match status" value="1"/>
</dbReference>
<feature type="transmembrane region" description="Helical" evidence="6">
    <location>
        <begin position="351"/>
        <end position="375"/>
    </location>
</feature>
<feature type="transmembrane region" description="Helical" evidence="6">
    <location>
        <begin position="263"/>
        <end position="286"/>
    </location>
</feature>
<feature type="transmembrane region" description="Helical" evidence="6">
    <location>
        <begin position="420"/>
        <end position="441"/>
    </location>
</feature>
<dbReference type="InterPro" id="IPR011701">
    <property type="entry name" value="MFS"/>
</dbReference>
<feature type="transmembrane region" description="Helical" evidence="6">
    <location>
        <begin position="129"/>
        <end position="151"/>
    </location>
</feature>
<feature type="transmembrane region" description="Helical" evidence="6">
    <location>
        <begin position="322"/>
        <end position="345"/>
    </location>
</feature>
<dbReference type="EMBL" id="BAAAHP010000108">
    <property type="protein sequence ID" value="GAA0942335.1"/>
    <property type="molecule type" value="Genomic_DNA"/>
</dbReference>
<evidence type="ECO:0000259" key="7">
    <source>
        <dbReference type="PROSITE" id="PS50850"/>
    </source>
</evidence>
<protein>
    <submittedName>
        <fullName evidence="8">MFS transporter</fullName>
    </submittedName>
</protein>
<keyword evidence="2 6" id="KW-0812">Transmembrane</keyword>
<dbReference type="SUPFAM" id="SSF103473">
    <property type="entry name" value="MFS general substrate transporter"/>
    <property type="match status" value="1"/>
</dbReference>
<comment type="caution">
    <text evidence="8">The sequence shown here is derived from an EMBL/GenBank/DDBJ whole genome shotgun (WGS) entry which is preliminary data.</text>
</comment>
<accession>A0ABN1QHG6</accession>
<evidence type="ECO:0000256" key="6">
    <source>
        <dbReference type="SAM" id="Phobius"/>
    </source>
</evidence>
<organism evidence="8 9">
    <name type="scientific">Pseudonocardia zijingensis</name>
    <dbReference type="NCBI Taxonomy" id="153376"/>
    <lineage>
        <taxon>Bacteria</taxon>
        <taxon>Bacillati</taxon>
        <taxon>Actinomycetota</taxon>
        <taxon>Actinomycetes</taxon>
        <taxon>Pseudonocardiales</taxon>
        <taxon>Pseudonocardiaceae</taxon>
        <taxon>Pseudonocardia</taxon>
    </lineage>
</organism>
<keyword evidence="3 6" id="KW-1133">Transmembrane helix</keyword>
<feature type="domain" description="Major facilitator superfamily (MFS) profile" evidence="7">
    <location>
        <begin position="5"/>
        <end position="446"/>
    </location>
</feature>
<feature type="transmembrane region" description="Helical" evidence="6">
    <location>
        <begin position="96"/>
        <end position="117"/>
    </location>
</feature>
<feature type="transmembrane region" description="Helical" evidence="6">
    <location>
        <begin position="40"/>
        <end position="59"/>
    </location>
</feature>
<comment type="subcellular location">
    <subcellularLocation>
        <location evidence="1">Cell membrane</location>
        <topology evidence="1">Multi-pass membrane protein</topology>
    </subcellularLocation>
</comment>
<feature type="transmembrane region" description="Helical" evidence="6">
    <location>
        <begin position="298"/>
        <end position="315"/>
    </location>
</feature>
<dbReference type="Gene3D" id="1.20.1250.20">
    <property type="entry name" value="MFS general substrate transporter like domains"/>
    <property type="match status" value="1"/>
</dbReference>
<dbReference type="Pfam" id="PF07690">
    <property type="entry name" value="MFS_1"/>
    <property type="match status" value="1"/>
</dbReference>
<keyword evidence="9" id="KW-1185">Reference proteome</keyword>